<reference evidence="2 3" key="1">
    <citation type="journal article" date="2023" name="Commun. Biol.">
        <title>Reorganization of the ancestral sex-determining regions during the evolution of trioecy in Pleodorina starrii.</title>
        <authorList>
            <person name="Takahashi K."/>
            <person name="Suzuki S."/>
            <person name="Kawai-Toyooka H."/>
            <person name="Yamamoto K."/>
            <person name="Hamaji T."/>
            <person name="Ootsuki R."/>
            <person name="Yamaguchi H."/>
            <person name="Kawachi M."/>
            <person name="Higashiyama T."/>
            <person name="Nozaki H."/>
        </authorList>
    </citation>
    <scope>NUCLEOTIDE SEQUENCE [LARGE SCALE GENOMIC DNA]</scope>
    <source>
        <strain evidence="2 3">NIES-4479</strain>
    </source>
</reference>
<name>A0A9W6F3V6_9CHLO</name>
<sequence>MRQIRRSHSAVDLRMVLSRHSAHVDHLALVAAMTRLAQMSARSRRTAERSAQRQLASELASQLAAPAVLRHCGARQLATCLHCLAEVGAALSMPPPSPSGQGEREGEGGLWGPLLDALCEDRAALLRAGNGVDVSMLALSLARLNCPSRRAWRAVARGVEAHVGSMSPQHVANTLSALARGAAHQHTATFTLLLRRAVTDAEAMSGRNLANALWAAVRHLEALGALPPSPPPPPAAAAAEVASLAAALAGRLPERLRGCPPTELAGVAWSLAQLGWREGKAWERLGAQLRLSAGALKSTELCTTAEALQTASAAARSAAAAEAVAARAAPGPQPPQPSASAGAAGSATEGGEVGTPAAAAAAEGGAVAASAAGGLPSADPGEHLGPLFAAAALRCRELRPHHLARLLAVLRQQQQQEQHNQQQQRPWVVGDPVLAGFVEEARSQLLRTPLSAFTQLSVITSLVGSLGSRHSASSEASRPAAPAAALPAAGPAAEPRGAAIAPGGSPDALGAAAQATSSPQPAATATAATAGAVLDHLAAAAAPLVAAAAAAAAELRSVVAAFAAAGHMNAELCTAVAARVEALARQVNTHSITTGLQALAEHSARQRRRQQRQRREREREQTPQEAGLRAAVGEVGDLVSALRSLALLGFHNEAALDAAAPAVAAAVPALPPAALSAALASYSASGAPPLALAAALASRLLEQLPPAPAPGRGERYERAESEGEEAGEGSEGRGVGLGCAERQEVLEACEAWRGALLYPGGLAGAAAARVAGGDRSGDGGLGAGGVGIGGQGGGGVRAARHAGGDVAVFPAGFDRCTELVLRLQSRAAG</sequence>
<evidence type="ECO:0000256" key="1">
    <source>
        <dbReference type="SAM" id="MobiDB-lite"/>
    </source>
</evidence>
<feature type="region of interest" description="Disordered" evidence="1">
    <location>
        <begin position="704"/>
        <end position="734"/>
    </location>
</feature>
<evidence type="ECO:0000313" key="3">
    <source>
        <dbReference type="Proteomes" id="UP001165080"/>
    </source>
</evidence>
<organism evidence="2 3">
    <name type="scientific">Pleodorina starrii</name>
    <dbReference type="NCBI Taxonomy" id="330485"/>
    <lineage>
        <taxon>Eukaryota</taxon>
        <taxon>Viridiplantae</taxon>
        <taxon>Chlorophyta</taxon>
        <taxon>core chlorophytes</taxon>
        <taxon>Chlorophyceae</taxon>
        <taxon>CS clade</taxon>
        <taxon>Chlamydomonadales</taxon>
        <taxon>Volvocaceae</taxon>
        <taxon>Pleodorina</taxon>
    </lineage>
</organism>
<protein>
    <submittedName>
        <fullName evidence="2">Uncharacterized protein</fullName>
    </submittedName>
</protein>
<dbReference type="Proteomes" id="UP001165080">
    <property type="component" value="Unassembled WGS sequence"/>
</dbReference>
<feature type="region of interest" description="Disordered" evidence="1">
    <location>
        <begin position="599"/>
        <end position="627"/>
    </location>
</feature>
<feature type="compositionally biased region" description="Basic and acidic residues" evidence="1">
    <location>
        <begin position="712"/>
        <end position="721"/>
    </location>
</feature>
<gene>
    <name evidence="2" type="primary">PLEST001170</name>
    <name evidence="2" type="ORF">PLESTB_000963500</name>
</gene>
<keyword evidence="3" id="KW-1185">Reference proteome</keyword>
<feature type="compositionally biased region" description="Basic and acidic residues" evidence="1">
    <location>
        <begin position="613"/>
        <end position="622"/>
    </location>
</feature>
<dbReference type="EMBL" id="BRXU01000012">
    <property type="protein sequence ID" value="GLC55244.1"/>
    <property type="molecule type" value="Genomic_DNA"/>
</dbReference>
<feature type="compositionally biased region" description="Low complexity" evidence="1">
    <location>
        <begin position="338"/>
        <end position="358"/>
    </location>
</feature>
<dbReference type="AlphaFoldDB" id="A0A9W6F3V6"/>
<feature type="region of interest" description="Disordered" evidence="1">
    <location>
        <begin position="325"/>
        <end position="358"/>
    </location>
</feature>
<evidence type="ECO:0000313" key="2">
    <source>
        <dbReference type="EMBL" id="GLC55244.1"/>
    </source>
</evidence>
<comment type="caution">
    <text evidence="2">The sequence shown here is derived from an EMBL/GenBank/DDBJ whole genome shotgun (WGS) entry which is preliminary data.</text>
</comment>
<feature type="region of interest" description="Disordered" evidence="1">
    <location>
        <begin position="469"/>
        <end position="517"/>
    </location>
</feature>
<accession>A0A9W6F3V6</accession>
<proteinExistence type="predicted"/>